<keyword evidence="3" id="KW-1185">Reference proteome</keyword>
<feature type="transmembrane region" description="Helical" evidence="1">
    <location>
        <begin position="151"/>
        <end position="174"/>
    </location>
</feature>
<dbReference type="RefSeq" id="WP_043872439.1">
    <property type="nucleotide sequence ID" value="NZ_CCVW01000001.1"/>
</dbReference>
<dbReference type="Proteomes" id="UP000044071">
    <property type="component" value="Unassembled WGS sequence"/>
</dbReference>
<gene>
    <name evidence="2" type="ORF">BN59_00048</name>
</gene>
<dbReference type="AlphaFoldDB" id="A0A078KN48"/>
<evidence type="ECO:0000313" key="2">
    <source>
        <dbReference type="EMBL" id="CDZ75790.1"/>
    </source>
</evidence>
<keyword evidence="1" id="KW-0472">Membrane</keyword>
<reference evidence="2 3" key="1">
    <citation type="submission" date="2014-06" db="EMBL/GenBank/DDBJ databases">
        <authorList>
            <person name="Urmite Genomes Urmite Genomes"/>
        </authorList>
    </citation>
    <scope>NUCLEOTIDE SEQUENCE [LARGE SCALE GENOMIC DNA]</scope>
</reference>
<proteinExistence type="predicted"/>
<dbReference type="OrthoDB" id="5654081at2"/>
<feature type="transmembrane region" description="Helical" evidence="1">
    <location>
        <begin position="121"/>
        <end position="145"/>
    </location>
</feature>
<protein>
    <submittedName>
        <fullName evidence="2">Uncharacterized protein</fullName>
    </submittedName>
</protein>
<dbReference type="EMBL" id="CCSB01000001">
    <property type="protein sequence ID" value="CDZ75790.1"/>
    <property type="molecule type" value="Genomic_DNA"/>
</dbReference>
<sequence length="243" mass="27174">MRTKKVTNLALENKDISGIHYNFKTESYGVSLRYSSDRWSKTNENELTVFYEIAESETLLDSKDEFAIFHSGSKWNFIDDELATLKIKPEETIIIKFKIVATETPDIPLFMQIMTYPKIEAIGALLLITGFMALTAAVIALIVAATASMTIMNPFGLAIIGAIVFTIGLTMVLATRHCQNQLDEAPWKLDAEVTMEQDGVPESRKSVSAQTQKRVFHHFFSKMDAKVHFEETDSIGLSAPELA</sequence>
<evidence type="ECO:0000313" key="3">
    <source>
        <dbReference type="Proteomes" id="UP000044071"/>
    </source>
</evidence>
<evidence type="ECO:0000256" key="1">
    <source>
        <dbReference type="SAM" id="Phobius"/>
    </source>
</evidence>
<keyword evidence="1" id="KW-0812">Transmembrane</keyword>
<accession>A0A078KN48</accession>
<keyword evidence="1" id="KW-1133">Transmembrane helix</keyword>
<organism evidence="2 3">
    <name type="scientific">Legionella massiliensis</name>
    <dbReference type="NCBI Taxonomy" id="1034943"/>
    <lineage>
        <taxon>Bacteria</taxon>
        <taxon>Pseudomonadati</taxon>
        <taxon>Pseudomonadota</taxon>
        <taxon>Gammaproteobacteria</taxon>
        <taxon>Legionellales</taxon>
        <taxon>Legionellaceae</taxon>
        <taxon>Legionella</taxon>
    </lineage>
</organism>
<name>A0A078KN48_9GAMM</name>